<dbReference type="EMBL" id="JASNJD010000004">
    <property type="protein sequence ID" value="MDK3017524.1"/>
    <property type="molecule type" value="Genomic_DNA"/>
</dbReference>
<dbReference type="Gene3D" id="2.60.40.1890">
    <property type="entry name" value="PCu(A)C copper chaperone"/>
    <property type="match status" value="1"/>
</dbReference>
<dbReference type="InterPro" id="IPR036182">
    <property type="entry name" value="PCuAC_sf"/>
</dbReference>
<feature type="chain" id="PRO_5046665492" evidence="1">
    <location>
        <begin position="23"/>
        <end position="163"/>
    </location>
</feature>
<reference evidence="2 3" key="1">
    <citation type="submission" date="2023-05" db="EMBL/GenBank/DDBJ databases">
        <title>Pseudodonghicola sp. nov.</title>
        <authorList>
            <person name="Huang J."/>
        </authorList>
    </citation>
    <scope>NUCLEOTIDE SEQUENCE [LARGE SCALE GENOMIC DNA]</scope>
    <source>
        <strain evidence="2 3">IC7</strain>
    </source>
</reference>
<evidence type="ECO:0000313" key="3">
    <source>
        <dbReference type="Proteomes" id="UP001243757"/>
    </source>
</evidence>
<dbReference type="InterPro" id="IPR007410">
    <property type="entry name" value="LpqE-like"/>
</dbReference>
<keyword evidence="1" id="KW-0732">Signal</keyword>
<dbReference type="Pfam" id="PF04314">
    <property type="entry name" value="PCuAC"/>
    <property type="match status" value="1"/>
</dbReference>
<evidence type="ECO:0000256" key="1">
    <source>
        <dbReference type="SAM" id="SignalP"/>
    </source>
</evidence>
<dbReference type="PANTHER" id="PTHR36302">
    <property type="entry name" value="BLR7088 PROTEIN"/>
    <property type="match status" value="1"/>
</dbReference>
<evidence type="ECO:0000313" key="2">
    <source>
        <dbReference type="EMBL" id="MDK3017524.1"/>
    </source>
</evidence>
<protein>
    <submittedName>
        <fullName evidence="2">Copper chaperone PCu(A)C</fullName>
    </submittedName>
</protein>
<dbReference type="InterPro" id="IPR058248">
    <property type="entry name" value="Lxx211020-like"/>
</dbReference>
<proteinExistence type="predicted"/>
<gene>
    <name evidence="2" type="ORF">QO033_07530</name>
</gene>
<dbReference type="SUPFAM" id="SSF110087">
    <property type="entry name" value="DR1885-like metal-binding protein"/>
    <property type="match status" value="1"/>
</dbReference>
<dbReference type="PANTHER" id="PTHR36302:SF1">
    <property type="entry name" value="COPPER CHAPERONE PCU(A)C"/>
    <property type="match status" value="1"/>
</dbReference>
<name>A0ABT7EYX4_9RHOB</name>
<organism evidence="2 3">
    <name type="scientific">Pseudodonghicola flavimaris</name>
    <dbReference type="NCBI Taxonomy" id="3050036"/>
    <lineage>
        <taxon>Bacteria</taxon>
        <taxon>Pseudomonadati</taxon>
        <taxon>Pseudomonadota</taxon>
        <taxon>Alphaproteobacteria</taxon>
        <taxon>Rhodobacterales</taxon>
        <taxon>Paracoccaceae</taxon>
        <taxon>Pseudodonghicola</taxon>
    </lineage>
</organism>
<keyword evidence="3" id="KW-1185">Reference proteome</keyword>
<accession>A0ABT7EYX4</accession>
<dbReference type="RefSeq" id="WP_284480338.1">
    <property type="nucleotide sequence ID" value="NZ_JASNJD010000004.1"/>
</dbReference>
<sequence>MSVKTTLLAAAAAVAFALPALAGEIMVQDPYVRTSTMMSKSGAAFMVLMNPGDEDDRLVAAASDVAQRVELHTHKEDANGVMRMVEVEEGFPVPAHGSHALARGGDHVMFMGLNRSLAQGDVVTLTLTFEKAGDMTIEVPVDLERTPAGGMQMQHGKKMKTGG</sequence>
<dbReference type="Proteomes" id="UP001243757">
    <property type="component" value="Unassembled WGS sequence"/>
</dbReference>
<feature type="signal peptide" evidence="1">
    <location>
        <begin position="1"/>
        <end position="22"/>
    </location>
</feature>
<comment type="caution">
    <text evidence="2">The sequence shown here is derived from an EMBL/GenBank/DDBJ whole genome shotgun (WGS) entry which is preliminary data.</text>
</comment>